<name>K4F6B8_9CAUD</name>
<proteinExistence type="predicted"/>
<dbReference type="RefSeq" id="YP_006987103.1">
    <property type="nucleotide sequence ID" value="NC_019401.1"/>
</dbReference>
<dbReference type="Proteomes" id="UP000000457">
    <property type="component" value="Segment"/>
</dbReference>
<evidence type="ECO:0000256" key="1">
    <source>
        <dbReference type="ARBA" id="ARBA00022737"/>
    </source>
</evidence>
<dbReference type="GeneID" id="13994222"/>
<accession>K4F6B8</accession>
<evidence type="ECO:0000313" key="3">
    <source>
        <dbReference type="Proteomes" id="UP000000457"/>
    </source>
</evidence>
<protein>
    <recommendedName>
        <fullName evidence="4">DNA condensation protein</fullName>
    </recommendedName>
</protein>
<organism evidence="2 3">
    <name type="scientific">Cronobacter phage vB_CsaM_GAP32</name>
    <dbReference type="NCBI Taxonomy" id="1141136"/>
    <lineage>
        <taxon>Viruses</taxon>
        <taxon>Duplodnaviria</taxon>
        <taxon>Heunggongvirae</taxon>
        <taxon>Uroviricota</taxon>
        <taxon>Caudoviricetes</taxon>
        <taxon>Mimasvirus</taxon>
        <taxon>Mimasvirus GAP32</taxon>
    </lineage>
</organism>
<dbReference type="PANTHER" id="PTHR22870:SF408">
    <property type="entry name" value="OS09G0560450 PROTEIN"/>
    <property type="match status" value="1"/>
</dbReference>
<dbReference type="EMBL" id="JN882285">
    <property type="protein sequence ID" value="AFC21448.1"/>
    <property type="molecule type" value="Genomic_DNA"/>
</dbReference>
<dbReference type="InterPro" id="IPR051210">
    <property type="entry name" value="Ub_ligase/GEF_domain"/>
</dbReference>
<gene>
    <name evidence="2" type="ORF">GAP32_001</name>
</gene>
<dbReference type="KEGG" id="vg:13994222"/>
<dbReference type="SUPFAM" id="SSF50985">
    <property type="entry name" value="RCC1/BLIP-II"/>
    <property type="match status" value="1"/>
</dbReference>
<evidence type="ECO:0000313" key="2">
    <source>
        <dbReference type="EMBL" id="AFC21448.1"/>
    </source>
</evidence>
<dbReference type="InterPro" id="IPR009091">
    <property type="entry name" value="RCC1/BLIP-II"/>
</dbReference>
<sequence length="385" mass="41449">MLPFSRIIQYGNIAPAPGHIIKVQGSKFNQSNTIFLTSTGNLWAIGSNNSGMFGTGSSTALTQWTLIATNVKNFWCDSISSPGGVLLYITNDNKWFSSGIATALGINASSVMVFTDRTNIFGAVTYDNIKYLQLTYENINIVMKDGSMYTGGANGDGRLGLGNTNFGTFALRTDIGSVIQKARFNTTGTFYILRTDGTLAGSGNSTVFQLNPNVTRSTFINLNTEVLDFYVGTNNYFTKKIDGIYVAGTNNSGQNGNGSTAGTVTVPTLVTSIGNPDYIYSAYNSAVAYYNSTGEFKYWGDNTQGKIGTGSTSSYNVPTLHDKVLLPEFSHDETIYNDGWFINSSNSYILGTDNMIYVAGAIGTHTPGIGSNSYRFKPITLPLSI</sequence>
<keyword evidence="1" id="KW-0677">Repeat</keyword>
<dbReference type="OrthoDB" id="37344at10239"/>
<evidence type="ECO:0008006" key="4">
    <source>
        <dbReference type="Google" id="ProtNLM"/>
    </source>
</evidence>
<reference evidence="2 3" key="1">
    <citation type="journal article" date="2014" name="Virology">
        <title>Supersize me: Cronobacter sakazakii phage GAP32.</title>
        <authorList>
            <person name="Abbasifar R."/>
            <person name="Griffiths M.W."/>
            <person name="Sabour P.M."/>
            <person name="Ackermann H.-W."/>
            <person name="Vandersteegen K."/>
            <person name="Lavigne R."/>
            <person name="Noben J.-P."/>
            <person name="Villa A.A."/>
            <person name="Abbasifar A."/>
            <person name="Nash J.H.E."/>
            <person name="Kropinski A.M."/>
        </authorList>
    </citation>
    <scope>NUCLEOTIDE SEQUENCE [LARGE SCALE GENOMIC DNA]</scope>
    <source>
        <strain evidence="2">GAP-32</strain>
    </source>
</reference>
<keyword evidence="3" id="KW-1185">Reference proteome</keyword>
<dbReference type="PANTHER" id="PTHR22870">
    <property type="entry name" value="REGULATOR OF CHROMOSOME CONDENSATION"/>
    <property type="match status" value="1"/>
</dbReference>
<dbReference type="Gene3D" id="2.130.10.30">
    <property type="entry name" value="Regulator of chromosome condensation 1/beta-lactamase-inhibitor protein II"/>
    <property type="match status" value="2"/>
</dbReference>